<name>A0A919NIZ2_9ACTN</name>
<feature type="transmembrane region" description="Helical" evidence="1">
    <location>
        <begin position="361"/>
        <end position="382"/>
    </location>
</feature>
<evidence type="ECO:0000313" key="3">
    <source>
        <dbReference type="Proteomes" id="UP000623608"/>
    </source>
</evidence>
<dbReference type="EMBL" id="BOMY01000008">
    <property type="protein sequence ID" value="GIF18582.1"/>
    <property type="molecule type" value="Genomic_DNA"/>
</dbReference>
<keyword evidence="1" id="KW-1133">Transmembrane helix</keyword>
<dbReference type="RefSeq" id="WP_203800502.1">
    <property type="nucleotide sequence ID" value="NZ_BOMY01000008.1"/>
</dbReference>
<feature type="transmembrane region" description="Helical" evidence="1">
    <location>
        <begin position="412"/>
        <end position="430"/>
    </location>
</feature>
<reference evidence="2" key="1">
    <citation type="submission" date="2021-01" db="EMBL/GenBank/DDBJ databases">
        <title>Whole genome shotgun sequence of Actinoplanes tereljensis NBRC 105297.</title>
        <authorList>
            <person name="Komaki H."/>
            <person name="Tamura T."/>
        </authorList>
    </citation>
    <scope>NUCLEOTIDE SEQUENCE</scope>
    <source>
        <strain evidence="2">NBRC 105297</strain>
    </source>
</reference>
<feature type="transmembrane region" description="Helical" evidence="1">
    <location>
        <begin position="321"/>
        <end position="341"/>
    </location>
</feature>
<feature type="transmembrane region" description="Helical" evidence="1">
    <location>
        <begin position="211"/>
        <end position="240"/>
    </location>
</feature>
<dbReference type="Proteomes" id="UP000623608">
    <property type="component" value="Unassembled WGS sequence"/>
</dbReference>
<proteinExistence type="predicted"/>
<dbReference type="AlphaFoldDB" id="A0A919NIZ2"/>
<keyword evidence="3" id="KW-1185">Reference proteome</keyword>
<evidence type="ECO:0000256" key="1">
    <source>
        <dbReference type="SAM" id="Phobius"/>
    </source>
</evidence>
<gene>
    <name evidence="2" type="ORF">Ate02nite_13120</name>
</gene>
<sequence>MTAEIVHVPPPRAEADPSALSTPVLQSADRPWRALLLRCVLVPLIVLAPLITLTPSADHRFNLYANGGLYGGKPWLLVQNAFTTVPMFLDLGNFRPLGRIVEWSLDVVVFALTALFGLPVNIGLRLVSSVSAILLTIAAVVFAVAVVSRRDRMFAAPPPAQVALLPFAVGAGLVAAGWASTTVLFGALYLATSALVLAVAAWACRSRRPGLLVLLAGAGIAAFNELAVLAVPLATAAVLIRNRVVLGRPPFRGPSAKFLVLLWAGFLPVFVPVRVLVYLRCADGGCYTGSDLALAGAPAGLPGRMVSWLPPLMWERAAHGFPRVLAAIPLLALVALAVLAWRTVRDLRRLPTLDRRQAYGIGAVAVVLLILGSSIAALNAAVQRFEPGLGWRDSGLTTVAGSLLLLVFWRRYLVVVLAVLVLAGTVSTAANKDFRDRAARGPWPYLHNRIAQEVADFDPTPAGNLRRCALRDTFIQTSAHNNRGVSQREVRRFDVSVNRATVLLAGRPFCVTAAR</sequence>
<keyword evidence="1" id="KW-0812">Transmembrane</keyword>
<feature type="transmembrane region" description="Helical" evidence="1">
    <location>
        <begin position="74"/>
        <end position="91"/>
    </location>
</feature>
<organism evidence="2 3">
    <name type="scientific">Paractinoplanes tereljensis</name>
    <dbReference type="NCBI Taxonomy" id="571912"/>
    <lineage>
        <taxon>Bacteria</taxon>
        <taxon>Bacillati</taxon>
        <taxon>Actinomycetota</taxon>
        <taxon>Actinomycetes</taxon>
        <taxon>Micromonosporales</taxon>
        <taxon>Micromonosporaceae</taxon>
        <taxon>Paractinoplanes</taxon>
    </lineage>
</organism>
<feature type="transmembrane region" description="Helical" evidence="1">
    <location>
        <begin position="126"/>
        <end position="147"/>
    </location>
</feature>
<evidence type="ECO:0000313" key="2">
    <source>
        <dbReference type="EMBL" id="GIF18582.1"/>
    </source>
</evidence>
<feature type="transmembrane region" description="Helical" evidence="1">
    <location>
        <begin position="103"/>
        <end position="120"/>
    </location>
</feature>
<feature type="transmembrane region" description="Helical" evidence="1">
    <location>
        <begin position="35"/>
        <end position="54"/>
    </location>
</feature>
<feature type="transmembrane region" description="Helical" evidence="1">
    <location>
        <begin position="291"/>
        <end position="309"/>
    </location>
</feature>
<keyword evidence="1" id="KW-0472">Membrane</keyword>
<accession>A0A919NIZ2</accession>
<comment type="caution">
    <text evidence="2">The sequence shown here is derived from an EMBL/GenBank/DDBJ whole genome shotgun (WGS) entry which is preliminary data.</text>
</comment>
<feature type="transmembrane region" description="Helical" evidence="1">
    <location>
        <begin position="184"/>
        <end position="204"/>
    </location>
</feature>
<feature type="transmembrane region" description="Helical" evidence="1">
    <location>
        <begin position="159"/>
        <end position="178"/>
    </location>
</feature>
<protein>
    <submittedName>
        <fullName evidence="2">Uncharacterized protein</fullName>
    </submittedName>
</protein>
<feature type="transmembrane region" description="Helical" evidence="1">
    <location>
        <begin position="260"/>
        <end position="279"/>
    </location>
</feature>